<evidence type="ECO:0000313" key="2">
    <source>
        <dbReference type="EMBL" id="KAA8549330.1"/>
    </source>
</evidence>
<accession>A0A5J5C5R8</accession>
<evidence type="ECO:0000256" key="1">
    <source>
        <dbReference type="SAM" id="MobiDB-lite"/>
    </source>
</evidence>
<dbReference type="OrthoDB" id="1709562at2759"/>
<dbReference type="Proteomes" id="UP000325577">
    <property type="component" value="Linkage Group LG0"/>
</dbReference>
<gene>
    <name evidence="2" type="ORF">F0562_001014</name>
</gene>
<protein>
    <submittedName>
        <fullName evidence="2">Uncharacterized protein</fullName>
    </submittedName>
</protein>
<feature type="compositionally biased region" description="Basic and acidic residues" evidence="1">
    <location>
        <begin position="147"/>
        <end position="166"/>
    </location>
</feature>
<dbReference type="PANTHER" id="PTHR33356:SF16">
    <property type="entry name" value="G PATCH DOMAIN PROTEIN"/>
    <property type="match status" value="1"/>
</dbReference>
<reference evidence="2 3" key="1">
    <citation type="submission" date="2019-09" db="EMBL/GenBank/DDBJ databases">
        <title>A chromosome-level genome assembly of the Chinese tupelo Nyssa sinensis.</title>
        <authorList>
            <person name="Yang X."/>
            <person name="Kang M."/>
            <person name="Yang Y."/>
            <person name="Xiong H."/>
            <person name="Wang M."/>
            <person name="Zhang Z."/>
            <person name="Wang Z."/>
            <person name="Wu H."/>
            <person name="Ma T."/>
            <person name="Liu J."/>
            <person name="Xi Z."/>
        </authorList>
    </citation>
    <scope>NUCLEOTIDE SEQUENCE [LARGE SCALE GENOMIC DNA]</scope>
    <source>
        <strain evidence="2">J267</strain>
        <tissue evidence="2">Leaf</tissue>
    </source>
</reference>
<feature type="compositionally biased region" description="Low complexity" evidence="1">
    <location>
        <begin position="77"/>
        <end position="87"/>
    </location>
</feature>
<evidence type="ECO:0000313" key="3">
    <source>
        <dbReference type="Proteomes" id="UP000325577"/>
    </source>
</evidence>
<sequence>MRAIRFYQLKNQQLLKDQGSVCWGRSGKQTESTQQLQKGNQHNYTKNRDRAVGMHLTPLGPPLQAGSGMRAIFLGGSRSRSGSSGTGVFLPRGTGNPQEPRKKKGYATVLIPAKVEQALQLHFNSMNALSPSDACHPFTAQPVARSDNMHSEQRRHSESAVDHHEIGLPQEWTY</sequence>
<keyword evidence="3" id="KW-1185">Reference proteome</keyword>
<name>A0A5J5C5R8_9ASTE</name>
<feature type="region of interest" description="Disordered" evidence="1">
    <location>
        <begin position="77"/>
        <end position="102"/>
    </location>
</feature>
<dbReference type="PANTHER" id="PTHR33356">
    <property type="entry name" value="TIP41-LIKE PROTEIN"/>
    <property type="match status" value="1"/>
</dbReference>
<dbReference type="AlphaFoldDB" id="A0A5J5C5R8"/>
<dbReference type="EMBL" id="CM018031">
    <property type="protein sequence ID" value="KAA8549330.1"/>
    <property type="molecule type" value="Genomic_DNA"/>
</dbReference>
<organism evidence="2 3">
    <name type="scientific">Nyssa sinensis</name>
    <dbReference type="NCBI Taxonomy" id="561372"/>
    <lineage>
        <taxon>Eukaryota</taxon>
        <taxon>Viridiplantae</taxon>
        <taxon>Streptophyta</taxon>
        <taxon>Embryophyta</taxon>
        <taxon>Tracheophyta</taxon>
        <taxon>Spermatophyta</taxon>
        <taxon>Magnoliopsida</taxon>
        <taxon>eudicotyledons</taxon>
        <taxon>Gunneridae</taxon>
        <taxon>Pentapetalae</taxon>
        <taxon>asterids</taxon>
        <taxon>Cornales</taxon>
        <taxon>Nyssaceae</taxon>
        <taxon>Nyssa</taxon>
    </lineage>
</organism>
<proteinExistence type="predicted"/>
<feature type="region of interest" description="Disordered" evidence="1">
    <location>
        <begin position="145"/>
        <end position="174"/>
    </location>
</feature>